<dbReference type="AlphaFoldDB" id="A0A975TXT3"/>
<accession>A0A975TXT3</accession>
<evidence type="ECO:0000313" key="4">
    <source>
        <dbReference type="Proteomes" id="UP000693972"/>
    </source>
</evidence>
<protein>
    <submittedName>
        <fullName evidence="3">Uncharacterized protein</fullName>
    </submittedName>
</protein>
<gene>
    <name evidence="2" type="ORF">KUL25_08600</name>
    <name evidence="3" type="ORF">KUL25_08605</name>
</gene>
<dbReference type="EMBL" id="CP078073">
    <property type="protein sequence ID" value="QXL89547.1"/>
    <property type="molecule type" value="Genomic_DNA"/>
</dbReference>
<proteinExistence type="predicted"/>
<sequence length="81" mass="8762">MTKDQSIPATTELSDDDLDQVQGAGNRMQQASAKGIVLSSESEEPTFKRDRKGIIMSSESEEPSFRKSEKGIVAQTGTGEI</sequence>
<evidence type="ECO:0000313" key="3">
    <source>
        <dbReference type="EMBL" id="QXL89547.1"/>
    </source>
</evidence>
<keyword evidence="4" id="KW-1185">Reference proteome</keyword>
<dbReference type="Proteomes" id="UP000693972">
    <property type="component" value="Unassembled WGS sequence"/>
</dbReference>
<organism evidence="3">
    <name type="scientific">Gymnodinialimonas phycosphaerae</name>
    <dbReference type="NCBI Taxonomy" id="2841589"/>
    <lineage>
        <taxon>Bacteria</taxon>
        <taxon>Pseudomonadati</taxon>
        <taxon>Pseudomonadota</taxon>
        <taxon>Alphaproteobacteria</taxon>
        <taxon>Rhodobacterales</taxon>
        <taxon>Paracoccaceae</taxon>
        <taxon>Gymnodinialimonas</taxon>
    </lineage>
</organism>
<name>A0A975TXT3_9RHOB</name>
<dbReference type="RefSeq" id="WP_257892580.1">
    <property type="nucleotide sequence ID" value="NZ_JAIMBW010000001.1"/>
</dbReference>
<dbReference type="EMBL" id="JAIMBW010000001">
    <property type="protein sequence ID" value="MBY4892822.1"/>
    <property type="molecule type" value="Genomic_DNA"/>
</dbReference>
<feature type="region of interest" description="Disordered" evidence="1">
    <location>
        <begin position="25"/>
        <end position="81"/>
    </location>
</feature>
<evidence type="ECO:0000256" key="1">
    <source>
        <dbReference type="SAM" id="MobiDB-lite"/>
    </source>
</evidence>
<reference evidence="3 4" key="1">
    <citation type="submission" date="2021-07" db="EMBL/GenBank/DDBJ databases">
        <title>Karlodiniumbacter phycospheric gen. nov., sp. nov., a phycosphere bacterium isolated from karlodinium veneficum.</title>
        <authorList>
            <person name="Peng Y."/>
            <person name="Jiang L."/>
            <person name="Lee J."/>
        </authorList>
    </citation>
    <scope>NUCLEOTIDE SEQUENCE</scope>
    <source>
        <strain evidence="3 4">N5</strain>
    </source>
</reference>
<evidence type="ECO:0000313" key="2">
    <source>
        <dbReference type="EMBL" id="MBY4892822.1"/>
    </source>
</evidence>